<evidence type="ECO:0000313" key="1">
    <source>
        <dbReference type="EMBL" id="OSS51150.1"/>
    </source>
</evidence>
<evidence type="ECO:0000313" key="2">
    <source>
        <dbReference type="Proteomes" id="UP000193240"/>
    </source>
</evidence>
<gene>
    <name evidence="1" type="ORF">B5807_04171</name>
</gene>
<proteinExistence type="predicted"/>
<name>A0A1Y2M4X5_EPING</name>
<organism evidence="1 2">
    <name type="scientific">Epicoccum nigrum</name>
    <name type="common">Soil fungus</name>
    <name type="synonym">Epicoccum purpurascens</name>
    <dbReference type="NCBI Taxonomy" id="105696"/>
    <lineage>
        <taxon>Eukaryota</taxon>
        <taxon>Fungi</taxon>
        <taxon>Dikarya</taxon>
        <taxon>Ascomycota</taxon>
        <taxon>Pezizomycotina</taxon>
        <taxon>Dothideomycetes</taxon>
        <taxon>Pleosporomycetidae</taxon>
        <taxon>Pleosporales</taxon>
        <taxon>Pleosporineae</taxon>
        <taxon>Didymellaceae</taxon>
        <taxon>Epicoccum</taxon>
    </lineage>
</organism>
<protein>
    <submittedName>
        <fullName evidence="1">Uncharacterized protein</fullName>
    </submittedName>
</protein>
<reference evidence="1 2" key="1">
    <citation type="journal article" date="2017" name="Genome Announc.">
        <title>Genome sequence of the saprophytic ascomycete Epicoccum nigrum ICMP 19927 strain isolated from New Zealand.</title>
        <authorList>
            <person name="Fokin M."/>
            <person name="Fleetwood D."/>
            <person name="Weir B.S."/>
            <person name="Villas-Boas S.G."/>
        </authorList>
    </citation>
    <scope>NUCLEOTIDE SEQUENCE [LARGE SCALE GENOMIC DNA]</scope>
    <source>
        <strain evidence="1 2">ICMP 19927</strain>
    </source>
</reference>
<sequence length="157" mass="17630">MTPLVHSSQVSRAVIDPGSHCLVRISCLTVSGDMLNPTYASERPPCTQLYNQYNVSLFSTYARQLTTQHHLLCWTWQLESVSMCQGVVRRHCIRHNVHESAALKIDTSCTDKSMKHTRLLSLGRTYLAAIEIPAFGDDPMRTARIRHPGPLSKIEAV</sequence>
<dbReference type="InParanoid" id="A0A1Y2M4X5"/>
<accession>A0A1Y2M4X5</accession>
<dbReference type="Proteomes" id="UP000193240">
    <property type="component" value="Unassembled WGS sequence"/>
</dbReference>
<dbReference type="AlphaFoldDB" id="A0A1Y2M4X5"/>
<keyword evidence="2" id="KW-1185">Reference proteome</keyword>
<dbReference type="EMBL" id="KZ107841">
    <property type="protein sequence ID" value="OSS51150.1"/>
    <property type="molecule type" value="Genomic_DNA"/>
</dbReference>